<accession>A0ABN9T4Z5</accession>
<organism evidence="1 2">
    <name type="scientific">Prorocentrum cordatum</name>
    <dbReference type="NCBI Taxonomy" id="2364126"/>
    <lineage>
        <taxon>Eukaryota</taxon>
        <taxon>Sar</taxon>
        <taxon>Alveolata</taxon>
        <taxon>Dinophyceae</taxon>
        <taxon>Prorocentrales</taxon>
        <taxon>Prorocentraceae</taxon>
        <taxon>Prorocentrum</taxon>
    </lineage>
</organism>
<protein>
    <submittedName>
        <fullName evidence="1">Uncharacterized protein</fullName>
    </submittedName>
</protein>
<proteinExistence type="predicted"/>
<keyword evidence="2" id="KW-1185">Reference proteome</keyword>
<name>A0ABN9T4Z5_9DINO</name>
<evidence type="ECO:0000313" key="2">
    <source>
        <dbReference type="Proteomes" id="UP001189429"/>
    </source>
</evidence>
<reference evidence="1" key="1">
    <citation type="submission" date="2023-10" db="EMBL/GenBank/DDBJ databases">
        <authorList>
            <person name="Chen Y."/>
            <person name="Shah S."/>
            <person name="Dougan E. K."/>
            <person name="Thang M."/>
            <person name="Chan C."/>
        </authorList>
    </citation>
    <scope>NUCLEOTIDE SEQUENCE [LARGE SCALE GENOMIC DNA]</scope>
</reference>
<sequence length="144" mass="16227">DSLSDFSDSSDQLGVGMLESMYAYFRVLEEGYPVTTCSPRFASLVGLPLDQIRLLDLVFDTEAFIMHAQLLCNRAYQSGDLKVSTMCANVCLMPARKRTDRRMYGFSAHLELSMDHNNSAGDVEEWTVRAQFHDVAKTLLHARP</sequence>
<dbReference type="EMBL" id="CAUYUJ010014347">
    <property type="protein sequence ID" value="CAK0840076.1"/>
    <property type="molecule type" value="Genomic_DNA"/>
</dbReference>
<feature type="non-terminal residue" evidence="1">
    <location>
        <position position="1"/>
    </location>
</feature>
<comment type="caution">
    <text evidence="1">The sequence shown here is derived from an EMBL/GenBank/DDBJ whole genome shotgun (WGS) entry which is preliminary data.</text>
</comment>
<evidence type="ECO:0000313" key="1">
    <source>
        <dbReference type="EMBL" id="CAK0840076.1"/>
    </source>
</evidence>
<dbReference type="Proteomes" id="UP001189429">
    <property type="component" value="Unassembled WGS sequence"/>
</dbReference>
<gene>
    <name evidence="1" type="ORF">PCOR1329_LOCUS35587</name>
</gene>